<dbReference type="GO" id="GO:0016491">
    <property type="term" value="F:oxidoreductase activity"/>
    <property type="evidence" value="ECO:0007669"/>
    <property type="project" value="UniProtKB-KW"/>
</dbReference>
<evidence type="ECO:0000256" key="2">
    <source>
        <dbReference type="ARBA" id="ARBA00023002"/>
    </source>
</evidence>
<dbReference type="Pfam" id="PF13561">
    <property type="entry name" value="adh_short_C2"/>
    <property type="match status" value="1"/>
</dbReference>
<dbReference type="CDD" id="cd05233">
    <property type="entry name" value="SDR_c"/>
    <property type="match status" value="1"/>
</dbReference>
<evidence type="ECO:0000313" key="3">
    <source>
        <dbReference type="EMBL" id="KOY14351.1"/>
    </source>
</evidence>
<dbReference type="OrthoDB" id="9806974at2"/>
<dbReference type="EMBL" id="LITU01000070">
    <property type="protein sequence ID" value="KOY14351.1"/>
    <property type="molecule type" value="Genomic_DNA"/>
</dbReference>
<comment type="caution">
    <text evidence="3">The sequence shown here is derived from an EMBL/GenBank/DDBJ whole genome shotgun (WGS) entry which is preliminary data.</text>
</comment>
<reference evidence="3 4" key="1">
    <citation type="submission" date="2015-08" db="EMBL/GenBank/DDBJ databases">
        <title>Draft genome sequence of cellulolytic and xylanolytic Paenibacillus sp. A59, isolated from a decaying forest soil from Patagonia, Argentina.</title>
        <authorList>
            <person name="Ghio S."/>
            <person name="Caceres A.M."/>
            <person name="Talia P."/>
            <person name="Grasso D."/>
            <person name="Campos E."/>
        </authorList>
    </citation>
    <scope>NUCLEOTIDE SEQUENCE [LARGE SCALE GENOMIC DNA]</scope>
    <source>
        <strain evidence="3 4">A59</strain>
    </source>
</reference>
<comment type="similarity">
    <text evidence="1">Belongs to the short-chain dehydrogenases/reductases (SDR) family.</text>
</comment>
<accession>A0A0N0C3H0</accession>
<dbReference type="SUPFAM" id="SSF51735">
    <property type="entry name" value="NAD(P)-binding Rossmann-fold domains"/>
    <property type="match status" value="1"/>
</dbReference>
<dbReference type="AlphaFoldDB" id="A0A0N0C3H0"/>
<keyword evidence="2" id="KW-0560">Oxidoreductase</keyword>
<evidence type="ECO:0008006" key="5">
    <source>
        <dbReference type="Google" id="ProtNLM"/>
    </source>
</evidence>
<dbReference type="PANTHER" id="PTHR43477:SF1">
    <property type="entry name" value="DIHYDROANTICAPSIN 7-DEHYDROGENASE"/>
    <property type="match status" value="1"/>
</dbReference>
<organism evidence="3 4">
    <name type="scientific">Paenibacillus xylanivorans</name>
    <dbReference type="NCBI Taxonomy" id="1705561"/>
    <lineage>
        <taxon>Bacteria</taxon>
        <taxon>Bacillati</taxon>
        <taxon>Bacillota</taxon>
        <taxon>Bacilli</taxon>
        <taxon>Bacillales</taxon>
        <taxon>Paenibacillaceae</taxon>
        <taxon>Paenibacillus</taxon>
    </lineage>
</organism>
<protein>
    <recommendedName>
        <fullName evidence="5">Dehydrogenase</fullName>
    </recommendedName>
</protein>
<keyword evidence="4" id="KW-1185">Reference proteome</keyword>
<proteinExistence type="inferred from homology"/>
<dbReference type="PANTHER" id="PTHR43477">
    <property type="entry name" value="DIHYDROANTICAPSIN 7-DEHYDROGENASE"/>
    <property type="match status" value="1"/>
</dbReference>
<dbReference type="RefSeq" id="WP_053782530.1">
    <property type="nucleotide sequence ID" value="NZ_LITU01000070.1"/>
</dbReference>
<dbReference type="InterPro" id="IPR002347">
    <property type="entry name" value="SDR_fam"/>
</dbReference>
<dbReference type="Proteomes" id="UP000037688">
    <property type="component" value="Unassembled WGS sequence"/>
</dbReference>
<dbReference type="Gene3D" id="3.40.50.720">
    <property type="entry name" value="NAD(P)-binding Rossmann-like Domain"/>
    <property type="match status" value="1"/>
</dbReference>
<evidence type="ECO:0000313" key="4">
    <source>
        <dbReference type="Proteomes" id="UP000037688"/>
    </source>
</evidence>
<evidence type="ECO:0000256" key="1">
    <source>
        <dbReference type="ARBA" id="ARBA00006484"/>
    </source>
</evidence>
<name>A0A0N0C3H0_9BACL</name>
<gene>
    <name evidence="3" type="ORF">AMS66_20340</name>
</gene>
<dbReference type="InterPro" id="IPR036291">
    <property type="entry name" value="NAD(P)-bd_dom_sf"/>
</dbReference>
<dbReference type="PRINTS" id="PR00081">
    <property type="entry name" value="GDHRDH"/>
</dbReference>
<dbReference type="PATRIC" id="fig|1705561.3.peg.4238"/>
<dbReference type="InterPro" id="IPR051122">
    <property type="entry name" value="SDR_DHRS6-like"/>
</dbReference>
<sequence>MSPFTLENQRVVIIGGSSGIGLATAVQAAEAGAHVVIAGRSEIRLEEAREEIAHVAGKGKTRAVSVEVHVLDNQDEQQIEQFFNQVGEFDHLFTPGAAYTRGPLTSDRETAESCFKGKFWPQYFAAKYAAPYLSDSGSITLMSGGFSQRPLNGGASYAACNGAIESLGKALAVELAPVRVNVVSPGTIWREGQEGTPRGEHFKDYEKLSLLKRVGYNEEIAHTVTYLMTNTFTTGSTLFVDGGYTMI</sequence>